<feature type="non-terminal residue" evidence="4">
    <location>
        <position position="1"/>
    </location>
</feature>
<dbReference type="GO" id="GO:0006412">
    <property type="term" value="P:translation"/>
    <property type="evidence" value="ECO:0007669"/>
    <property type="project" value="InterPro"/>
</dbReference>
<dbReference type="Proteomes" id="UP000428333">
    <property type="component" value="Linkage Group LG03"/>
</dbReference>
<dbReference type="InterPro" id="IPR001515">
    <property type="entry name" value="Ribosomal_eL32"/>
</dbReference>
<evidence type="ECO:0000256" key="2">
    <source>
        <dbReference type="ARBA" id="ARBA00022980"/>
    </source>
</evidence>
<keyword evidence="3" id="KW-0687">Ribonucleoprotein</keyword>
<evidence type="ECO:0000313" key="4">
    <source>
        <dbReference type="EMBL" id="KAE9463710.1"/>
    </source>
</evidence>
<dbReference type="SMART" id="SM01393">
    <property type="entry name" value="Ribosomal_L32e"/>
    <property type="match status" value="1"/>
</dbReference>
<organism evidence="4 5">
    <name type="scientific">Rhododendron williamsianum</name>
    <dbReference type="NCBI Taxonomy" id="262921"/>
    <lineage>
        <taxon>Eukaryota</taxon>
        <taxon>Viridiplantae</taxon>
        <taxon>Streptophyta</taxon>
        <taxon>Embryophyta</taxon>
        <taxon>Tracheophyta</taxon>
        <taxon>Spermatophyta</taxon>
        <taxon>Magnoliopsida</taxon>
        <taxon>eudicotyledons</taxon>
        <taxon>Gunneridae</taxon>
        <taxon>Pentapetalae</taxon>
        <taxon>asterids</taxon>
        <taxon>Ericales</taxon>
        <taxon>Ericaceae</taxon>
        <taxon>Ericoideae</taxon>
        <taxon>Rhodoreae</taxon>
        <taxon>Rhododendron</taxon>
    </lineage>
</organism>
<protein>
    <recommendedName>
        <fullName evidence="6">Ribosomal protein L32e</fullName>
    </recommendedName>
</protein>
<dbReference type="GO" id="GO:0022625">
    <property type="term" value="C:cytosolic large ribosomal subunit"/>
    <property type="evidence" value="ECO:0007669"/>
    <property type="project" value="TreeGrafter"/>
</dbReference>
<evidence type="ECO:0000313" key="5">
    <source>
        <dbReference type="Proteomes" id="UP000428333"/>
    </source>
</evidence>
<dbReference type="PANTHER" id="PTHR23413:SF21">
    <property type="entry name" value="LARGE RIBOSOMAL SUBUNIT PROTEIN EL32Y-RELATED"/>
    <property type="match status" value="1"/>
</dbReference>
<dbReference type="GO" id="GO:0003735">
    <property type="term" value="F:structural constituent of ribosome"/>
    <property type="evidence" value="ECO:0007669"/>
    <property type="project" value="InterPro"/>
</dbReference>
<proteinExistence type="inferred from homology"/>
<reference evidence="4 5" key="1">
    <citation type="journal article" date="2019" name="Genome Biol. Evol.">
        <title>The Rhododendron genome and chromosomal organization provide insight into shared whole-genome duplications across the heath family (Ericaceae).</title>
        <authorList>
            <person name="Soza V.L."/>
            <person name="Lindsley D."/>
            <person name="Waalkes A."/>
            <person name="Ramage E."/>
            <person name="Patwardhan R.P."/>
            <person name="Burton J.N."/>
            <person name="Adey A."/>
            <person name="Kumar A."/>
            <person name="Qiu R."/>
            <person name="Shendure J."/>
            <person name="Hall B."/>
        </authorList>
    </citation>
    <scope>NUCLEOTIDE SEQUENCE [LARGE SCALE GENOMIC DNA]</scope>
    <source>
        <strain evidence="4">RSF 1966-606</strain>
    </source>
</reference>
<accession>A0A6A4M044</accession>
<dbReference type="SUPFAM" id="SSF52042">
    <property type="entry name" value="Ribosomal protein L32e"/>
    <property type="match status" value="1"/>
</dbReference>
<evidence type="ECO:0000256" key="1">
    <source>
        <dbReference type="ARBA" id="ARBA00008431"/>
    </source>
</evidence>
<name>A0A6A4M044_9ERIC</name>
<dbReference type="OrthoDB" id="268693at2759"/>
<comment type="caution">
    <text evidence="4">The sequence shown here is derived from an EMBL/GenBank/DDBJ whole genome shotgun (WGS) entry which is preliminary data.</text>
</comment>
<keyword evidence="2" id="KW-0689">Ribosomal protein</keyword>
<comment type="similarity">
    <text evidence="1">Belongs to the eukaryotic ribosomal protein eL32 family.</text>
</comment>
<keyword evidence="5" id="KW-1185">Reference proteome</keyword>
<evidence type="ECO:0008006" key="6">
    <source>
        <dbReference type="Google" id="ProtNLM"/>
    </source>
</evidence>
<dbReference type="AlphaFoldDB" id="A0A6A4M044"/>
<dbReference type="Pfam" id="PF01655">
    <property type="entry name" value="Ribosomal_L32e"/>
    <property type="match status" value="1"/>
</dbReference>
<dbReference type="EMBL" id="QEFC01000555">
    <property type="protein sequence ID" value="KAE9463710.1"/>
    <property type="molecule type" value="Genomic_DNA"/>
</dbReference>
<sequence length="291" mass="32527">MVGHAFGDRPANLPNLVHRLRVRRQSQRGEDPHHAVRMFRAGVRDVVRDLGFDNRAVGADVVGVDDHGTVVRLLEGEEGLGARHARAGWVDGPGNPTVGFGGRCDVGDGEGGGGGSVGPVEEGVEVRQVCAVGVLLVVFEGLDKNSERGIDDVHFMIYSTVLYWCHWYRNDGVPLLTKKIVKKRVKKFKRPQSDWKISVKENWRRPKGIDSRVRRKFKGCTLMPNIGYGSDKKTRHFLPNGFKKFLVHNAKELEVLMMHNRCLNDLLCGNSTQCVTRKRKEIVSAQLSLML</sequence>
<dbReference type="PANTHER" id="PTHR23413">
    <property type="entry name" value="60S RIBOSOMAL PROTEIN L32 AND DNA-DIRECTED RNA POLYMERASE II, SUBUNIT N"/>
    <property type="match status" value="1"/>
</dbReference>
<evidence type="ECO:0000256" key="3">
    <source>
        <dbReference type="ARBA" id="ARBA00023274"/>
    </source>
</evidence>
<gene>
    <name evidence="4" type="ORF">C3L33_04389</name>
</gene>
<dbReference type="CDD" id="cd00513">
    <property type="entry name" value="Ribosomal_L32_L32e"/>
    <property type="match status" value="1"/>
</dbReference>
<dbReference type="InterPro" id="IPR036351">
    <property type="entry name" value="Ribosomal_eL32_sf"/>
</dbReference>